<reference evidence="1 2" key="1">
    <citation type="journal article" date="2015" name="Mol. Biochem. Parasitol.">
        <title>Identification of polymorphic genes for use in assemblage B genotyping assays through comparative genomics of multiple assemblage B Giardia duodenalis isolates.</title>
        <authorList>
            <person name="Wielinga C."/>
            <person name="Thompson R.C."/>
            <person name="Monis P."/>
            <person name="Ryan U."/>
        </authorList>
    </citation>
    <scope>NUCLEOTIDE SEQUENCE [LARGE SCALE GENOMIC DNA]</scope>
    <source>
        <strain evidence="1 2">BAH15c1</strain>
    </source>
</reference>
<protein>
    <submittedName>
        <fullName evidence="1">Serine/threonine protein kinase</fullName>
    </submittedName>
</protein>
<keyword evidence="1" id="KW-0723">Serine/threonine-protein kinase</keyword>
<gene>
    <name evidence="1" type="ORF">QR46_0906</name>
</gene>
<dbReference type="OrthoDB" id="10300672at2759"/>
<dbReference type="GO" id="GO:0004674">
    <property type="term" value="F:protein serine/threonine kinase activity"/>
    <property type="evidence" value="ECO:0007669"/>
    <property type="project" value="UniProtKB-KW"/>
</dbReference>
<dbReference type="AlphaFoldDB" id="A0A132NYH8"/>
<accession>A0A132NYH8</accession>
<keyword evidence="1" id="KW-0808">Transferase</keyword>
<evidence type="ECO:0000313" key="2">
    <source>
        <dbReference type="Proteomes" id="UP000070089"/>
    </source>
</evidence>
<sequence>MSEQQIVRKLEKLEHTFDALISVLTKILELSERAQMGALSSKDTELGESYTKDLIKCIILAKDEIDNMKDFTSQTAEYQGNFLNFLEYEENYLFSSKLLSIIDMQYQKGGYNYLLDYLEQEIARVRHVQLQFTARILCLLNFRDVICRSTRGQILHLRIILRSYIELGVVMDICPVREILEFYKASPRRVLSILSTLPLHQYDNLRDNYKQVSLSIFADAPLFLLCMQIVRLCKCIGTDTMLVKLLSCITLTPKHIYLGHTDAFMSQLKPDGLSIVVQPASTDADSGAGADADTEHKAWEKEVLMLSVRYSIINFSAHLLHLGINIAKELDPTDANLHSLLEWYYGDTPNTQSVAVQFCIPIGYVDGGVDAVGAETRNLTELFKKLNLETSGLAPLDSKLIKGFCVAYEAVTTEPCNPLSKHSRIGGVSVAMDTHILSIVFLTTIRTKIYEKRIPGAIVFLVVTSSTK</sequence>
<organism evidence="1 2">
    <name type="scientific">Giardia duodenalis assemblage B</name>
    <dbReference type="NCBI Taxonomy" id="1394984"/>
    <lineage>
        <taxon>Eukaryota</taxon>
        <taxon>Metamonada</taxon>
        <taxon>Diplomonadida</taxon>
        <taxon>Hexamitidae</taxon>
        <taxon>Giardiinae</taxon>
        <taxon>Giardia</taxon>
    </lineage>
</organism>
<dbReference type="Proteomes" id="UP000070089">
    <property type="component" value="Unassembled WGS sequence"/>
</dbReference>
<dbReference type="EMBL" id="JXTI01000015">
    <property type="protein sequence ID" value="KWX15103.1"/>
    <property type="molecule type" value="Genomic_DNA"/>
</dbReference>
<comment type="caution">
    <text evidence="1">The sequence shown here is derived from an EMBL/GenBank/DDBJ whole genome shotgun (WGS) entry which is preliminary data.</text>
</comment>
<proteinExistence type="predicted"/>
<keyword evidence="1" id="KW-0418">Kinase</keyword>
<dbReference type="VEuPathDB" id="GiardiaDB:QR46_0906"/>
<evidence type="ECO:0000313" key="1">
    <source>
        <dbReference type="EMBL" id="KWX15103.1"/>
    </source>
</evidence>
<name>A0A132NYH8_GIAIN</name>